<evidence type="ECO:0000313" key="5">
    <source>
        <dbReference type="Proteomes" id="UP000305654"/>
    </source>
</evidence>
<comment type="caution">
    <text evidence="4">The sequence shown here is derived from an EMBL/GenBank/DDBJ whole genome shotgun (WGS) entry which is preliminary data.</text>
</comment>
<dbReference type="PRINTS" id="PR00080">
    <property type="entry name" value="SDRFAMILY"/>
</dbReference>
<dbReference type="PANTHER" id="PTHR42760">
    <property type="entry name" value="SHORT-CHAIN DEHYDROGENASES/REDUCTASES FAMILY MEMBER"/>
    <property type="match status" value="1"/>
</dbReference>
<evidence type="ECO:0000259" key="3">
    <source>
        <dbReference type="SMART" id="SM00822"/>
    </source>
</evidence>
<dbReference type="InterPro" id="IPR036291">
    <property type="entry name" value="NAD(P)-bd_dom_sf"/>
</dbReference>
<reference evidence="4 5" key="1">
    <citation type="submission" date="2019-05" db="EMBL/GenBank/DDBJ databases">
        <authorList>
            <person name="Pankratov T."/>
            <person name="Grouzdev D."/>
        </authorList>
    </citation>
    <scope>NUCLEOTIDE SEQUENCE [LARGE SCALE GENOMIC DNA]</scope>
    <source>
        <strain evidence="4 5">KEBCLARHB70R</strain>
    </source>
</reference>
<name>A0A5R9J2M3_9PROT</name>
<dbReference type="GO" id="GO:0005975">
    <property type="term" value="P:carbohydrate metabolic process"/>
    <property type="evidence" value="ECO:0007669"/>
    <property type="project" value="UniProtKB-ARBA"/>
</dbReference>
<keyword evidence="2" id="KW-0560">Oxidoreductase</keyword>
<organism evidence="4 5">
    <name type="scientific">Lichenicoccus roseus</name>
    <dbReference type="NCBI Taxonomy" id="2683649"/>
    <lineage>
        <taxon>Bacteria</taxon>
        <taxon>Pseudomonadati</taxon>
        <taxon>Pseudomonadota</taxon>
        <taxon>Alphaproteobacteria</taxon>
        <taxon>Acetobacterales</taxon>
        <taxon>Acetobacteraceae</taxon>
        <taxon>Lichenicoccus</taxon>
    </lineage>
</organism>
<dbReference type="Pfam" id="PF13561">
    <property type="entry name" value="adh_short_C2"/>
    <property type="match status" value="1"/>
</dbReference>
<gene>
    <name evidence="4" type="ORF">FE263_18695</name>
</gene>
<dbReference type="InterPro" id="IPR020904">
    <property type="entry name" value="Sc_DH/Rdtase_CS"/>
</dbReference>
<proteinExistence type="inferred from homology"/>
<dbReference type="GO" id="GO:0016616">
    <property type="term" value="F:oxidoreductase activity, acting on the CH-OH group of donors, NAD or NADP as acceptor"/>
    <property type="evidence" value="ECO:0007669"/>
    <property type="project" value="UniProtKB-ARBA"/>
</dbReference>
<dbReference type="SUPFAM" id="SSF51735">
    <property type="entry name" value="NAD(P)-binding Rossmann-fold domains"/>
    <property type="match status" value="1"/>
</dbReference>
<dbReference type="AlphaFoldDB" id="A0A5R9J2M3"/>
<dbReference type="EMBL" id="VCDI01000008">
    <property type="protein sequence ID" value="TLU71219.1"/>
    <property type="molecule type" value="Genomic_DNA"/>
</dbReference>
<accession>A0A5R9J2M3</accession>
<dbReference type="FunFam" id="3.40.50.720:FF:000240">
    <property type="entry name" value="SDR family oxidoreductase"/>
    <property type="match status" value="1"/>
</dbReference>
<sequence>MSTSYLEKYALGGRLAVITGGGRGIGLACAEALAEAGARIVLLERDEEAARDGAARLAAAGADTAWRLVDVTDPAALDAAALAIEKETGPVDILVCCAGIAISGVGAEVATTAQWRQVIDINLNGVYWSCQAFGRAMLERRRGVIVNMGSMSGLVVNRPQEQASYNASKAAVHQLTRSLAAEGAPRGIRVNAVAPTYIDTPMTRYGMRDEALRRAWLDATPMGRVGRPDEIASVVLFLATEAASLLTGSIVVADAGYTCW</sequence>
<evidence type="ECO:0000256" key="2">
    <source>
        <dbReference type="ARBA" id="ARBA00023002"/>
    </source>
</evidence>
<dbReference type="PRINTS" id="PR00081">
    <property type="entry name" value="GDHRDH"/>
</dbReference>
<dbReference type="Proteomes" id="UP000305654">
    <property type="component" value="Unassembled WGS sequence"/>
</dbReference>
<dbReference type="OrthoDB" id="9797020at2"/>
<dbReference type="InterPro" id="IPR057326">
    <property type="entry name" value="KR_dom"/>
</dbReference>
<keyword evidence="5" id="KW-1185">Reference proteome</keyword>
<dbReference type="InterPro" id="IPR002347">
    <property type="entry name" value="SDR_fam"/>
</dbReference>
<comment type="similarity">
    <text evidence="1">Belongs to the short-chain dehydrogenases/reductases (SDR) family.</text>
</comment>
<feature type="domain" description="Ketoreductase" evidence="3">
    <location>
        <begin position="14"/>
        <end position="196"/>
    </location>
</feature>
<dbReference type="PANTHER" id="PTHR42760:SF115">
    <property type="entry name" value="3-OXOACYL-[ACYL-CARRIER-PROTEIN] REDUCTASE FABG"/>
    <property type="match status" value="1"/>
</dbReference>
<dbReference type="PROSITE" id="PS00061">
    <property type="entry name" value="ADH_SHORT"/>
    <property type="match status" value="1"/>
</dbReference>
<evidence type="ECO:0000256" key="1">
    <source>
        <dbReference type="ARBA" id="ARBA00006484"/>
    </source>
</evidence>
<protein>
    <submittedName>
        <fullName evidence="4">SDR family oxidoreductase</fullName>
    </submittedName>
</protein>
<dbReference type="Gene3D" id="3.40.50.720">
    <property type="entry name" value="NAD(P)-binding Rossmann-like Domain"/>
    <property type="match status" value="1"/>
</dbReference>
<dbReference type="SMART" id="SM00822">
    <property type="entry name" value="PKS_KR"/>
    <property type="match status" value="1"/>
</dbReference>
<evidence type="ECO:0000313" key="4">
    <source>
        <dbReference type="EMBL" id="TLU71219.1"/>
    </source>
</evidence>